<gene>
    <name evidence="1" type="ORF">AV530_019577</name>
</gene>
<keyword evidence="2" id="KW-1185">Reference proteome</keyword>
<comment type="caution">
    <text evidence="1">The sequence shown here is derived from an EMBL/GenBank/DDBJ whole genome shotgun (WGS) entry which is preliminary data.</text>
</comment>
<evidence type="ECO:0000313" key="2">
    <source>
        <dbReference type="Proteomes" id="UP000190648"/>
    </source>
</evidence>
<dbReference type="EMBL" id="LSYS01007908">
    <property type="protein sequence ID" value="OPJ70433.1"/>
    <property type="molecule type" value="Genomic_DNA"/>
</dbReference>
<organism evidence="1 2">
    <name type="scientific">Patagioenas fasciata monilis</name>
    <dbReference type="NCBI Taxonomy" id="372326"/>
    <lineage>
        <taxon>Eukaryota</taxon>
        <taxon>Metazoa</taxon>
        <taxon>Chordata</taxon>
        <taxon>Craniata</taxon>
        <taxon>Vertebrata</taxon>
        <taxon>Euteleostomi</taxon>
        <taxon>Archelosauria</taxon>
        <taxon>Archosauria</taxon>
        <taxon>Dinosauria</taxon>
        <taxon>Saurischia</taxon>
        <taxon>Theropoda</taxon>
        <taxon>Coelurosauria</taxon>
        <taxon>Aves</taxon>
        <taxon>Neognathae</taxon>
        <taxon>Neoaves</taxon>
        <taxon>Columbimorphae</taxon>
        <taxon>Columbiformes</taxon>
        <taxon>Columbidae</taxon>
        <taxon>Patagioenas</taxon>
    </lineage>
</organism>
<name>A0A1V4JDU5_PATFA</name>
<accession>A0A1V4JDU5</accession>
<reference evidence="1 2" key="1">
    <citation type="submission" date="2016-02" db="EMBL/GenBank/DDBJ databases">
        <title>Band-tailed pigeon sequencing and assembly.</title>
        <authorList>
            <person name="Soares A.E."/>
            <person name="Novak B.J."/>
            <person name="Rice E.S."/>
            <person name="O'Connell B."/>
            <person name="Chang D."/>
            <person name="Weber S."/>
            <person name="Shapiro B."/>
        </authorList>
    </citation>
    <scope>NUCLEOTIDE SEQUENCE [LARGE SCALE GENOMIC DNA]</scope>
    <source>
        <strain evidence="1">BTP2013</strain>
        <tissue evidence="1">Blood</tissue>
    </source>
</reference>
<protein>
    <submittedName>
        <fullName evidence="1">Uncharacterized protein</fullName>
    </submittedName>
</protein>
<dbReference type="AlphaFoldDB" id="A0A1V4JDU5"/>
<evidence type="ECO:0000313" key="1">
    <source>
        <dbReference type="EMBL" id="OPJ70433.1"/>
    </source>
</evidence>
<dbReference type="Proteomes" id="UP000190648">
    <property type="component" value="Unassembled WGS sequence"/>
</dbReference>
<proteinExistence type="predicted"/>
<sequence>MAIETISAHISSSGKLILPQWLHFCPEISVSRQDCITARGGDAGAEPRHAAPRRQEHRRHLGVLKDMTFTTTMNQEKPDKSS</sequence>